<gene>
    <name evidence="2" type="ORF">AVDCRST_MAG07-1355</name>
</gene>
<feature type="compositionally biased region" description="Gly residues" evidence="1">
    <location>
        <begin position="47"/>
        <end position="56"/>
    </location>
</feature>
<protein>
    <submittedName>
        <fullName evidence="2">Uncharacterized protein</fullName>
    </submittedName>
</protein>
<feature type="compositionally biased region" description="Low complexity" evidence="1">
    <location>
        <begin position="107"/>
        <end position="118"/>
    </location>
</feature>
<evidence type="ECO:0000313" key="2">
    <source>
        <dbReference type="EMBL" id="CAA9322285.1"/>
    </source>
</evidence>
<feature type="non-terminal residue" evidence="2">
    <location>
        <position position="1"/>
    </location>
</feature>
<feature type="compositionally biased region" description="Basic residues" evidence="1">
    <location>
        <begin position="18"/>
        <end position="32"/>
    </location>
</feature>
<dbReference type="EMBL" id="CADCUB010000066">
    <property type="protein sequence ID" value="CAA9322285.1"/>
    <property type="molecule type" value="Genomic_DNA"/>
</dbReference>
<reference evidence="2" key="1">
    <citation type="submission" date="2020-02" db="EMBL/GenBank/DDBJ databases">
        <authorList>
            <person name="Meier V. D."/>
        </authorList>
    </citation>
    <scope>NUCLEOTIDE SEQUENCE</scope>
    <source>
        <strain evidence="2">AVDCRST_MAG07</strain>
    </source>
</reference>
<proteinExistence type="predicted"/>
<feature type="compositionally biased region" description="Low complexity" evidence="1">
    <location>
        <begin position="1"/>
        <end position="10"/>
    </location>
</feature>
<organism evidence="2">
    <name type="scientific">uncultured Frankineae bacterium</name>
    <dbReference type="NCBI Taxonomy" id="437475"/>
    <lineage>
        <taxon>Bacteria</taxon>
        <taxon>Bacillati</taxon>
        <taxon>Actinomycetota</taxon>
        <taxon>Actinomycetes</taxon>
        <taxon>Frankiales</taxon>
        <taxon>environmental samples</taxon>
    </lineage>
</organism>
<dbReference type="AlphaFoldDB" id="A0A6J4L4V2"/>
<evidence type="ECO:0000256" key="1">
    <source>
        <dbReference type="SAM" id="MobiDB-lite"/>
    </source>
</evidence>
<feature type="compositionally biased region" description="Low complexity" evidence="1">
    <location>
        <begin position="75"/>
        <end position="87"/>
    </location>
</feature>
<name>A0A6J4L4V2_9ACTN</name>
<accession>A0A6J4L4V2</accession>
<feature type="region of interest" description="Disordered" evidence="1">
    <location>
        <begin position="1"/>
        <end position="138"/>
    </location>
</feature>
<feature type="compositionally biased region" description="Low complexity" evidence="1">
    <location>
        <begin position="57"/>
        <end position="66"/>
    </location>
</feature>
<sequence>GSGPRAGAARTAREPARRSPRRTAARGGRRARDRAAARLGRRRPAPGSGGPRGGCGHLCAGAAGRHAGPRRDRSGPPGRSGRGARAGVTRRRAAARAPPARRPPPARRAAVGAADRPSGGCGRRPRRQPRAASAGRHL</sequence>
<feature type="non-terminal residue" evidence="2">
    <location>
        <position position="138"/>
    </location>
</feature>